<reference evidence="3 4" key="1">
    <citation type="submission" date="2017-12" db="EMBL/GenBank/DDBJ databases">
        <title>Comparative genomics of Botrytis spp.</title>
        <authorList>
            <person name="Valero-Jimenez C.A."/>
            <person name="Tapia P."/>
            <person name="Veloso J."/>
            <person name="Silva-Moreno E."/>
            <person name="Staats M."/>
            <person name="Valdes J.H."/>
            <person name="Van Kan J.A.L."/>
        </authorList>
    </citation>
    <scope>NUCLEOTIDE SEQUENCE [LARGE SCALE GENOMIC DNA]</scope>
    <source>
        <strain evidence="3 4">MUCL435</strain>
    </source>
</reference>
<dbReference type="SUPFAM" id="SSF48403">
    <property type="entry name" value="Ankyrin repeat"/>
    <property type="match status" value="1"/>
</dbReference>
<dbReference type="InterPro" id="IPR052895">
    <property type="entry name" value="HetReg/Transcr_Mod"/>
</dbReference>
<dbReference type="Pfam" id="PF00023">
    <property type="entry name" value="Ank"/>
    <property type="match status" value="1"/>
</dbReference>
<accession>A0A4S8R414</accession>
<dbReference type="Pfam" id="PF06985">
    <property type="entry name" value="HET"/>
    <property type="match status" value="1"/>
</dbReference>
<evidence type="ECO:0000313" key="3">
    <source>
        <dbReference type="EMBL" id="THV52588.1"/>
    </source>
</evidence>
<dbReference type="InterPro" id="IPR010730">
    <property type="entry name" value="HET"/>
</dbReference>
<gene>
    <name evidence="3" type="ORF">BGAL_0075g00340</name>
</gene>
<dbReference type="PANTHER" id="PTHR24148:SF78">
    <property type="entry name" value="HETEROKARYON INCOMPATIBILITY DOMAIN-CONTAINING PROTEIN"/>
    <property type="match status" value="1"/>
</dbReference>
<dbReference type="InterPro" id="IPR002110">
    <property type="entry name" value="Ankyrin_rpt"/>
</dbReference>
<name>A0A4S8R414_9HELO</name>
<dbReference type="SMART" id="SM00248">
    <property type="entry name" value="ANK"/>
    <property type="match status" value="5"/>
</dbReference>
<keyword evidence="1" id="KW-0040">ANK repeat</keyword>
<feature type="repeat" description="ANK" evidence="1">
    <location>
        <begin position="622"/>
        <end position="646"/>
    </location>
</feature>
<comment type="caution">
    <text evidence="3">The sequence shown here is derived from an EMBL/GenBank/DDBJ whole genome shotgun (WGS) entry which is preliminary data.</text>
</comment>
<dbReference type="Gene3D" id="1.25.40.20">
    <property type="entry name" value="Ankyrin repeat-containing domain"/>
    <property type="match status" value="2"/>
</dbReference>
<evidence type="ECO:0000259" key="2">
    <source>
        <dbReference type="Pfam" id="PF06985"/>
    </source>
</evidence>
<dbReference type="OrthoDB" id="194358at2759"/>
<feature type="repeat" description="ANK" evidence="1">
    <location>
        <begin position="521"/>
        <end position="544"/>
    </location>
</feature>
<dbReference type="PROSITE" id="PS50297">
    <property type="entry name" value="ANK_REP_REGION"/>
    <property type="match status" value="2"/>
</dbReference>
<evidence type="ECO:0000313" key="4">
    <source>
        <dbReference type="Proteomes" id="UP000308671"/>
    </source>
</evidence>
<protein>
    <recommendedName>
        <fullName evidence="2">Heterokaryon incompatibility domain-containing protein</fullName>
    </recommendedName>
</protein>
<dbReference type="AlphaFoldDB" id="A0A4S8R414"/>
<feature type="domain" description="Heterokaryon incompatibility" evidence="2">
    <location>
        <begin position="50"/>
        <end position="183"/>
    </location>
</feature>
<dbReference type="InterPro" id="IPR036770">
    <property type="entry name" value="Ankyrin_rpt-contain_sf"/>
</dbReference>
<proteinExistence type="predicted"/>
<dbReference type="EMBL" id="PQXL01000075">
    <property type="protein sequence ID" value="THV52588.1"/>
    <property type="molecule type" value="Genomic_DNA"/>
</dbReference>
<evidence type="ECO:0000256" key="1">
    <source>
        <dbReference type="PROSITE-ProRule" id="PRU00023"/>
    </source>
</evidence>
<dbReference type="PANTHER" id="PTHR24148">
    <property type="entry name" value="ANKYRIN REPEAT DOMAIN-CONTAINING PROTEIN 39 HOMOLOG-RELATED"/>
    <property type="match status" value="1"/>
</dbReference>
<sequence length="680" mass="76768">MSSYSYSSLPASGEDIRLLRLLPSEDEAAPLHCKLRDYSLRRSTPRTHLYEAISYVWGDPHNTLPIYVDKKQFQVTVNLHAALLRLRDHSFERILWIDAICINQNNNEERRQQVQLMARIYNSASRVVVWLGEEIEETKGALEDIQVASNEAPGKNSKEVVKKEHIIKFLQNPWFQRIWVLQEVAAAQHVVIVCGSMTIAGSAFCVGVKSLELSYTDFPELQTLPSVIDLIERAGLRPKFKANSREKFSLNIRSLAELIDMFHTRQATDRRDKVYALLGMSSDAPETAGIQPSYENSWEELFQQVVKFTLGKHISVRIFSQRNMIQCRGVILGWVSSVERDDRQHVTIGSRPKVPVLDHELNWTVQASANPIQKHDIIFLLYGASKPSIIRLCEDHFAVVVIAATPLDRESHVEWPQLSQSQISSLRNILLVWDWGNTSGKIQDGREYKSLTKKFSQVSVFSREESGGHLEKAIRLWNDIAILDDLQEWDEADERLIGAQDEYYLAAFGEMPSSYESVDTSGRTILAFAAGKGHEDIVKLLLNKIHPDVRDGKTGCRALSLAAKNGHEAIVKLLLVTGQVDADLKDCWQQTPLSQAAQKGHEAVVKLLLATDQVEVNSKDEEDRTPLFWATRKGHENIVKLLLATGQVDADSKDYFKKTPLLKAAGNGHENIVKLLLKLT</sequence>
<dbReference type="PROSITE" id="PS50088">
    <property type="entry name" value="ANK_REPEAT"/>
    <property type="match status" value="2"/>
</dbReference>
<organism evidence="3 4">
    <name type="scientific">Botrytis galanthina</name>
    <dbReference type="NCBI Taxonomy" id="278940"/>
    <lineage>
        <taxon>Eukaryota</taxon>
        <taxon>Fungi</taxon>
        <taxon>Dikarya</taxon>
        <taxon>Ascomycota</taxon>
        <taxon>Pezizomycotina</taxon>
        <taxon>Leotiomycetes</taxon>
        <taxon>Helotiales</taxon>
        <taxon>Sclerotiniaceae</taxon>
        <taxon>Botrytis</taxon>
    </lineage>
</organism>
<dbReference type="Proteomes" id="UP000308671">
    <property type="component" value="Unassembled WGS sequence"/>
</dbReference>
<dbReference type="Pfam" id="PF12796">
    <property type="entry name" value="Ank_2"/>
    <property type="match status" value="1"/>
</dbReference>
<keyword evidence="4" id="KW-1185">Reference proteome</keyword>